<dbReference type="InterPro" id="IPR001214">
    <property type="entry name" value="SET_dom"/>
</dbReference>
<dbReference type="InterPro" id="IPR011990">
    <property type="entry name" value="TPR-like_helical_dom_sf"/>
</dbReference>
<dbReference type="FunFam" id="2.170.270.10:FF:000013">
    <property type="entry name" value="Histone-lysine N-methyltransferase SMYD1 isoform 1"/>
    <property type="match status" value="1"/>
</dbReference>
<dbReference type="Pfam" id="PF00856">
    <property type="entry name" value="SET"/>
    <property type="match status" value="1"/>
</dbReference>
<reference evidence="6" key="1">
    <citation type="submission" date="2014-09" db="EMBL/GenBank/DDBJ databases">
        <authorList>
            <person name="Sharma Rahul"/>
            <person name="Thines Marco"/>
        </authorList>
    </citation>
    <scope>NUCLEOTIDE SEQUENCE [LARGE SCALE GENOMIC DNA]</scope>
</reference>
<evidence type="ECO:0000259" key="4">
    <source>
        <dbReference type="PROSITE" id="PS50280"/>
    </source>
</evidence>
<dbReference type="Proteomes" id="UP000054928">
    <property type="component" value="Unassembled WGS sequence"/>
</dbReference>
<name>A0A0P1ABH1_PLAHL</name>
<dbReference type="OrthoDB" id="194692at2759"/>
<feature type="domain" description="SET" evidence="4">
    <location>
        <begin position="1"/>
        <end position="155"/>
    </location>
</feature>
<dbReference type="GO" id="GO:0008168">
    <property type="term" value="F:methyltransferase activity"/>
    <property type="evidence" value="ECO:0007669"/>
    <property type="project" value="UniProtKB-KW"/>
</dbReference>
<evidence type="ECO:0000313" key="5">
    <source>
        <dbReference type="EMBL" id="CEG37753.1"/>
    </source>
</evidence>
<dbReference type="InterPro" id="IPR050869">
    <property type="entry name" value="H3K4_H4K5_MeTrfase"/>
</dbReference>
<dbReference type="PANTHER" id="PTHR12197:SF251">
    <property type="entry name" value="EG:BACR7C10.4 PROTEIN"/>
    <property type="match status" value="1"/>
</dbReference>
<organism evidence="5 6">
    <name type="scientific">Plasmopara halstedii</name>
    <name type="common">Downy mildew of sunflower</name>
    <dbReference type="NCBI Taxonomy" id="4781"/>
    <lineage>
        <taxon>Eukaryota</taxon>
        <taxon>Sar</taxon>
        <taxon>Stramenopiles</taxon>
        <taxon>Oomycota</taxon>
        <taxon>Peronosporomycetes</taxon>
        <taxon>Peronosporales</taxon>
        <taxon>Peronosporaceae</taxon>
        <taxon>Plasmopara</taxon>
    </lineage>
</organism>
<evidence type="ECO:0000256" key="2">
    <source>
        <dbReference type="ARBA" id="ARBA00022679"/>
    </source>
</evidence>
<dbReference type="STRING" id="4781.A0A0P1ABH1"/>
<accession>A0A0P1ABH1</accession>
<dbReference type="GO" id="GO:0032259">
    <property type="term" value="P:methylation"/>
    <property type="evidence" value="ECO:0007669"/>
    <property type="project" value="UniProtKB-KW"/>
</dbReference>
<dbReference type="PANTHER" id="PTHR12197">
    <property type="entry name" value="HISTONE-LYSINE N-METHYLTRANSFERASE SMYD"/>
    <property type="match status" value="1"/>
</dbReference>
<dbReference type="OMA" id="SSCGWCF"/>
<keyword evidence="6" id="KW-1185">Reference proteome</keyword>
<evidence type="ECO:0000256" key="3">
    <source>
        <dbReference type="ARBA" id="ARBA00022691"/>
    </source>
</evidence>
<proteinExistence type="predicted"/>
<dbReference type="RefSeq" id="XP_024574122.1">
    <property type="nucleotide sequence ID" value="XM_024723112.1"/>
</dbReference>
<evidence type="ECO:0000256" key="1">
    <source>
        <dbReference type="ARBA" id="ARBA00022603"/>
    </source>
</evidence>
<dbReference type="PROSITE" id="PS50280">
    <property type="entry name" value="SET"/>
    <property type="match status" value="1"/>
</dbReference>
<keyword evidence="1 5" id="KW-0489">Methyltransferase</keyword>
<dbReference type="GO" id="GO:0005634">
    <property type="term" value="C:nucleus"/>
    <property type="evidence" value="ECO:0007669"/>
    <property type="project" value="TreeGrafter"/>
</dbReference>
<dbReference type="AlphaFoldDB" id="A0A0P1ABH1"/>
<keyword evidence="3" id="KW-0949">S-adenosyl-L-methionine</keyword>
<dbReference type="GeneID" id="36400863"/>
<keyword evidence="2" id="KW-0808">Transferase</keyword>
<protein>
    <submittedName>
        <fullName evidence="5">Predicted histone tail methylase containing SET domain</fullName>
    </submittedName>
</protein>
<sequence length="406" mass="46700">MFATALARVSNKTGHCIAVTLYLDSINKEEKTRVLELCHHLDDHTEIKRQEILDMTQLVLQLLSRYKFAGKEEFVTHRNELKSEIMKLFGRVKCNAFTITENVTHESIGIGLFPHGSVFNHDCDPNCIVSFKDREMLVHVVKDVEKGQELTLSYIDVMQSSKMRQKELKESYFFECTCARCLAAIREETMEDWYLGGLLCNDKDCVDGIVVVSHDKNDEIASAICKKCGAVRNVEEIMKYQKEIKLKQKGNVSEHDMWMTYQRQWEIAIKILKLHHWNAQIAVMAREIGQFLLNATSAELRRHALHFFMSELRAVGWLLPHLTLPTRGTLHLQIGILLHDQVSECFGKESPAKRAEQLQEAEKHLQQSLFIMDCAYGSASKVVQLGRTMLDDVRRTAQQVHRQKAN</sequence>
<dbReference type="Gene3D" id="1.25.40.10">
    <property type="entry name" value="Tetratricopeptide repeat domain"/>
    <property type="match status" value="1"/>
</dbReference>
<dbReference type="InterPro" id="IPR046341">
    <property type="entry name" value="SET_dom_sf"/>
</dbReference>
<dbReference type="Gene3D" id="2.170.270.10">
    <property type="entry name" value="SET domain"/>
    <property type="match status" value="1"/>
</dbReference>
<dbReference type="SUPFAM" id="SSF82199">
    <property type="entry name" value="SET domain"/>
    <property type="match status" value="1"/>
</dbReference>
<dbReference type="EMBL" id="CCYD01000290">
    <property type="protein sequence ID" value="CEG37753.1"/>
    <property type="molecule type" value="Genomic_DNA"/>
</dbReference>
<evidence type="ECO:0000313" key="6">
    <source>
        <dbReference type="Proteomes" id="UP000054928"/>
    </source>
</evidence>